<evidence type="ECO:0000313" key="2">
    <source>
        <dbReference type="EMBL" id="KAH8994053.1"/>
    </source>
</evidence>
<proteinExistence type="predicted"/>
<dbReference type="AlphaFoldDB" id="A0AAD4QET1"/>
<evidence type="ECO:0000259" key="1">
    <source>
        <dbReference type="Pfam" id="PF16242"/>
    </source>
</evidence>
<accession>A0AAD4QET1</accession>
<comment type="caution">
    <text evidence="2">The sequence shown here is derived from an EMBL/GenBank/DDBJ whole genome shotgun (WGS) entry which is preliminary data.</text>
</comment>
<dbReference type="Gene3D" id="2.30.110.10">
    <property type="entry name" value="Electron Transport, Fmn-binding Protein, Chain A"/>
    <property type="match status" value="1"/>
</dbReference>
<dbReference type="InterPro" id="IPR012349">
    <property type="entry name" value="Split_barrel_FMN-bd"/>
</dbReference>
<evidence type="ECO:0000313" key="3">
    <source>
        <dbReference type="Proteomes" id="UP001201163"/>
    </source>
</evidence>
<dbReference type="InterPro" id="IPR038725">
    <property type="entry name" value="YdaG_split_barrel_FMN-bd"/>
</dbReference>
<organism evidence="2 3">
    <name type="scientific">Lactarius akahatsu</name>
    <dbReference type="NCBI Taxonomy" id="416441"/>
    <lineage>
        <taxon>Eukaryota</taxon>
        <taxon>Fungi</taxon>
        <taxon>Dikarya</taxon>
        <taxon>Basidiomycota</taxon>
        <taxon>Agaricomycotina</taxon>
        <taxon>Agaricomycetes</taxon>
        <taxon>Russulales</taxon>
        <taxon>Russulaceae</taxon>
        <taxon>Lactarius</taxon>
    </lineage>
</organism>
<dbReference type="InterPro" id="IPR052917">
    <property type="entry name" value="Stress-Dev_Protein"/>
</dbReference>
<dbReference type="EMBL" id="JAKELL010000016">
    <property type="protein sequence ID" value="KAH8994053.1"/>
    <property type="molecule type" value="Genomic_DNA"/>
</dbReference>
<name>A0AAD4QET1_9AGAM</name>
<dbReference type="Proteomes" id="UP001201163">
    <property type="component" value="Unassembled WGS sequence"/>
</dbReference>
<dbReference type="PANTHER" id="PTHR34818:SF1">
    <property type="entry name" value="PROTEIN BLI-3"/>
    <property type="match status" value="1"/>
</dbReference>
<dbReference type="SUPFAM" id="SSF50475">
    <property type="entry name" value="FMN-binding split barrel"/>
    <property type="match status" value="1"/>
</dbReference>
<gene>
    <name evidence="2" type="ORF">EDB92DRAFT_356638</name>
</gene>
<dbReference type="PANTHER" id="PTHR34818">
    <property type="entry name" value="PROTEIN BLI-3"/>
    <property type="match status" value="1"/>
</dbReference>
<reference evidence="2" key="1">
    <citation type="submission" date="2022-01" db="EMBL/GenBank/DDBJ databases">
        <title>Comparative genomics reveals a dynamic genome evolution in the ectomycorrhizal milk-cap (Lactarius) mushrooms.</title>
        <authorList>
            <consortium name="DOE Joint Genome Institute"/>
            <person name="Lebreton A."/>
            <person name="Tang N."/>
            <person name="Kuo A."/>
            <person name="LaButti K."/>
            <person name="Drula E."/>
            <person name="Barry K."/>
            <person name="Clum A."/>
            <person name="Lipzen A."/>
            <person name="Mousain D."/>
            <person name="Ng V."/>
            <person name="Wang R."/>
            <person name="Wang X."/>
            <person name="Dai Y."/>
            <person name="Henrissat B."/>
            <person name="Grigoriev I.V."/>
            <person name="Guerin-Laguette A."/>
            <person name="Yu F."/>
            <person name="Martin F.M."/>
        </authorList>
    </citation>
    <scope>NUCLEOTIDE SEQUENCE</scope>
    <source>
        <strain evidence="2">QP</strain>
    </source>
</reference>
<dbReference type="Pfam" id="PF16242">
    <property type="entry name" value="Pyrid_ox_like"/>
    <property type="match status" value="1"/>
</dbReference>
<sequence>MTFAYQALLKCNLRRHWEQRIGAFALYKPTHAPSSTRTPANAENTNVSPSQKIKDLHEVIRGAETGMLTTRASDGCLHARAMTPVGPYSESQVNLTFIANNASPKFQELQNDAHVNVSFFDKSSTSWASFSGFAKVIEDRSVIKKHWNTRISGYFGDVDETHKGDENDPRVVVIEVVPNEVRYWLSKSGGISRGVQEVVKGVRGEVSIPGELRTITAEEIQLVQGLGTTQK</sequence>
<feature type="domain" description="General stress protein FMN-binding split barrel" evidence="1">
    <location>
        <begin position="52"/>
        <end position="202"/>
    </location>
</feature>
<keyword evidence="3" id="KW-1185">Reference proteome</keyword>
<protein>
    <recommendedName>
        <fullName evidence="1">General stress protein FMN-binding split barrel domain-containing protein</fullName>
    </recommendedName>
</protein>